<evidence type="ECO:0000313" key="7">
    <source>
        <dbReference type="EMBL" id="VDO09359.1"/>
    </source>
</evidence>
<dbReference type="Gene3D" id="1.25.10.10">
    <property type="entry name" value="Leucine-rich Repeat Variant"/>
    <property type="match status" value="1"/>
</dbReference>
<name>A0A0R3Q5Y9_9BILA</name>
<evidence type="ECO:0000256" key="4">
    <source>
        <dbReference type="ARBA" id="ARBA00022927"/>
    </source>
</evidence>
<dbReference type="InterPro" id="IPR011989">
    <property type="entry name" value="ARM-like"/>
</dbReference>
<protein>
    <submittedName>
        <fullName evidence="9">CRM1_C domain-containing protein</fullName>
    </submittedName>
</protein>
<evidence type="ECO:0000313" key="9">
    <source>
        <dbReference type="WBParaSite" id="BTMF_0000174001-mRNA-1"/>
    </source>
</evidence>
<dbReference type="GO" id="GO:0000055">
    <property type="term" value="P:ribosomal large subunit export from nucleus"/>
    <property type="evidence" value="ECO:0007669"/>
    <property type="project" value="TreeGrafter"/>
</dbReference>
<sequence length="342" mass="39308">MLNVYKVTSENISGLVAQSGEEVLKQPLLKQMRAVKREILTLISTWVGKTQDANVVLENFVPPLFDAVLFDYQRNCSAAREPKVLSLLSIIVSQLQSSINPEVIRILDAVFTCTLEMINRDMEEYPEHRLNFFSLLQALNHECFDVLISLPPEHFRLIVDAVVWAFKHTMRNVAEIGGIIGLDILKDMLTQFGVHRDKERAQTFYKHFFMEILVHVLTVVTDSNQIKILAEISITEQLNPPQSNIDYIYMHISETFAQAFDNLTPDQIRVTVKGFFSFNIDSVKMKNHLRDFLVQIKERVGEDTSDLFIEEREQEIQNVQNAKKEVPGMLNPHEIADDDSMK</sequence>
<dbReference type="GO" id="GO:0005634">
    <property type="term" value="C:nucleus"/>
    <property type="evidence" value="ECO:0007669"/>
    <property type="project" value="UniProtKB-SubCell"/>
</dbReference>
<dbReference type="SUPFAM" id="SSF48371">
    <property type="entry name" value="ARM repeat"/>
    <property type="match status" value="1"/>
</dbReference>
<accession>A0A0R3Q5Y9</accession>
<dbReference type="STRING" id="42155.A0A0R3Q5Y9"/>
<comment type="similarity">
    <text evidence="2">Belongs to the exportin family.</text>
</comment>
<evidence type="ECO:0000313" key="8">
    <source>
        <dbReference type="Proteomes" id="UP000280834"/>
    </source>
</evidence>
<dbReference type="GO" id="GO:0005049">
    <property type="term" value="F:nuclear export signal receptor activity"/>
    <property type="evidence" value="ECO:0007669"/>
    <property type="project" value="InterPro"/>
</dbReference>
<dbReference type="PANTHER" id="PTHR11223">
    <property type="entry name" value="EXPORTIN 1/5"/>
    <property type="match status" value="1"/>
</dbReference>
<comment type="subcellular location">
    <subcellularLocation>
        <location evidence="1">Nucleus</location>
    </subcellularLocation>
</comment>
<dbReference type="Proteomes" id="UP000280834">
    <property type="component" value="Unassembled WGS sequence"/>
</dbReference>
<dbReference type="PANTHER" id="PTHR11223:SF2">
    <property type="entry name" value="EXPORTIN-1"/>
    <property type="match status" value="1"/>
</dbReference>
<keyword evidence="3" id="KW-0813">Transport</keyword>
<keyword evidence="4" id="KW-0653">Protein transport</keyword>
<evidence type="ECO:0000256" key="3">
    <source>
        <dbReference type="ARBA" id="ARBA00022448"/>
    </source>
</evidence>
<organism evidence="9">
    <name type="scientific">Brugia timori</name>
    <dbReference type="NCBI Taxonomy" id="42155"/>
    <lineage>
        <taxon>Eukaryota</taxon>
        <taxon>Metazoa</taxon>
        <taxon>Ecdysozoa</taxon>
        <taxon>Nematoda</taxon>
        <taxon>Chromadorea</taxon>
        <taxon>Rhabditida</taxon>
        <taxon>Spirurina</taxon>
        <taxon>Spiruromorpha</taxon>
        <taxon>Filarioidea</taxon>
        <taxon>Onchocercidae</taxon>
        <taxon>Brugia</taxon>
    </lineage>
</organism>
<dbReference type="SMART" id="SM01102">
    <property type="entry name" value="CRM1_C"/>
    <property type="match status" value="1"/>
</dbReference>
<reference evidence="9" key="1">
    <citation type="submission" date="2017-02" db="UniProtKB">
        <authorList>
            <consortium name="WormBaseParasite"/>
        </authorList>
    </citation>
    <scope>IDENTIFICATION</scope>
</reference>
<keyword evidence="8" id="KW-1185">Reference proteome</keyword>
<keyword evidence="5" id="KW-0539">Nucleus</keyword>
<dbReference type="WBParaSite" id="BTMF_0000174001-mRNA-1">
    <property type="protein sequence ID" value="BTMF_0000174001-mRNA-1"/>
    <property type="gene ID" value="BTMF_0000174001"/>
</dbReference>
<proteinExistence type="inferred from homology"/>
<feature type="domain" description="Exportin-1 C-terminal" evidence="6">
    <location>
        <begin position="1"/>
        <end position="301"/>
    </location>
</feature>
<dbReference type="AlphaFoldDB" id="A0A0R3Q5Y9"/>
<dbReference type="InterPro" id="IPR045065">
    <property type="entry name" value="XPO1/5"/>
</dbReference>
<reference evidence="7 8" key="2">
    <citation type="submission" date="2018-11" db="EMBL/GenBank/DDBJ databases">
        <authorList>
            <consortium name="Pathogen Informatics"/>
        </authorList>
    </citation>
    <scope>NUCLEOTIDE SEQUENCE [LARGE SCALE GENOMIC DNA]</scope>
</reference>
<dbReference type="GO" id="GO:0006611">
    <property type="term" value="P:protein export from nucleus"/>
    <property type="evidence" value="ECO:0007669"/>
    <property type="project" value="InterPro"/>
</dbReference>
<gene>
    <name evidence="7" type="ORF">BTMF_LOCUS1071</name>
</gene>
<evidence type="ECO:0000256" key="5">
    <source>
        <dbReference type="ARBA" id="ARBA00023242"/>
    </source>
</evidence>
<dbReference type="InterPro" id="IPR016024">
    <property type="entry name" value="ARM-type_fold"/>
</dbReference>
<evidence type="ECO:0000256" key="1">
    <source>
        <dbReference type="ARBA" id="ARBA00004123"/>
    </source>
</evidence>
<dbReference type="GO" id="GO:0000056">
    <property type="term" value="P:ribosomal small subunit export from nucleus"/>
    <property type="evidence" value="ECO:0007669"/>
    <property type="project" value="TreeGrafter"/>
</dbReference>
<dbReference type="EMBL" id="UZAG01000719">
    <property type="protein sequence ID" value="VDO09359.1"/>
    <property type="molecule type" value="Genomic_DNA"/>
</dbReference>
<dbReference type="InterPro" id="IPR014877">
    <property type="entry name" value="XPO1_C_dom"/>
</dbReference>
<dbReference type="GO" id="GO:0005737">
    <property type="term" value="C:cytoplasm"/>
    <property type="evidence" value="ECO:0007669"/>
    <property type="project" value="TreeGrafter"/>
</dbReference>
<evidence type="ECO:0000256" key="2">
    <source>
        <dbReference type="ARBA" id="ARBA00009466"/>
    </source>
</evidence>
<evidence type="ECO:0000259" key="6">
    <source>
        <dbReference type="SMART" id="SM01102"/>
    </source>
</evidence>
<dbReference type="Pfam" id="PF08767">
    <property type="entry name" value="CRM1_C"/>
    <property type="match status" value="1"/>
</dbReference>